<comment type="caution">
    <text evidence="2">The sequence shown here is derived from an EMBL/GenBank/DDBJ whole genome shotgun (WGS) entry which is preliminary data.</text>
</comment>
<dbReference type="EMBL" id="LAZR01004005">
    <property type="protein sequence ID" value="KKN12676.1"/>
    <property type="molecule type" value="Genomic_DNA"/>
</dbReference>
<proteinExistence type="predicted"/>
<dbReference type="InterPro" id="IPR051786">
    <property type="entry name" value="ASN_synthetase/amidase"/>
</dbReference>
<dbReference type="Pfam" id="PF13537">
    <property type="entry name" value="GATase_7"/>
    <property type="match status" value="1"/>
</dbReference>
<evidence type="ECO:0000259" key="1">
    <source>
        <dbReference type="Pfam" id="PF13537"/>
    </source>
</evidence>
<dbReference type="GO" id="GO:0005829">
    <property type="term" value="C:cytosol"/>
    <property type="evidence" value="ECO:0007669"/>
    <property type="project" value="TreeGrafter"/>
</dbReference>
<sequence>MVGINILCTKIKWDYSKKIANVMKNLAHTNNFKHKNLLNINNQLYLELNYYDDYPYYIYDDDDIFVLIEGMIYNHSYNDLISKLKKKIKNKKKANIQKYDLKDIVEMDGEYIIFLYNKNEQYFFILNDSLGRLPFYYYYNEDKLIVSREKSFIIQLIDDELTHDLNSITEYLLFEFYLGNKTLIKNVYRMMPGNAIIYDITKFNINIIEISEINFDLYPKNPNLSYLDLSKVIRKIMNDRVSKIRRKDILISLSGGLDSRGTLALLIKNKVKPIAITFNAPFYNPNEVEYANKIAQLYNIPIKEFFIKREYNQKWIDRNITMFFDGMNPVVFVYEILTKLLNYYSSNYILFSGLWGGEFTRYLDITSGLTSTESLINYLLIKNPDSYLYNINIVSKILDIDKKTIYNNFSKYISNYKEKNTYNKYKHFVFEKHQKWAGEGEDRTRNYFWPITPYFSKPVLDCLNKIQESKKGTLFFKKLLYEIDPKTCISPRYQAVNLNKSIKLFLFDIIERLARNIHFRIILSKIKETKSRILSSKKVNKDIIRLKTQIIDIVKNSEYLQNIFSINFSNIIKEENNNRIIKRMFQLIYTLKRMETIRNNSLKKF</sequence>
<reference evidence="2" key="1">
    <citation type="journal article" date="2015" name="Nature">
        <title>Complex archaea that bridge the gap between prokaryotes and eukaryotes.</title>
        <authorList>
            <person name="Spang A."/>
            <person name="Saw J.H."/>
            <person name="Jorgensen S.L."/>
            <person name="Zaremba-Niedzwiedzka K."/>
            <person name="Martijn J."/>
            <person name="Lind A.E."/>
            <person name="van Eijk R."/>
            <person name="Schleper C."/>
            <person name="Guy L."/>
            <person name="Ettema T.J."/>
        </authorList>
    </citation>
    <scope>NUCLEOTIDE SEQUENCE</scope>
</reference>
<dbReference type="InterPro" id="IPR017932">
    <property type="entry name" value="GATase_2_dom"/>
</dbReference>
<name>A0A0F9QHQ2_9ZZZZ</name>
<dbReference type="PANTHER" id="PTHR43284">
    <property type="entry name" value="ASPARAGINE SYNTHETASE (GLUTAMINE-HYDROLYZING)"/>
    <property type="match status" value="1"/>
</dbReference>
<gene>
    <name evidence="2" type="ORF">LCGC14_1014030</name>
</gene>
<dbReference type="InterPro" id="IPR029055">
    <property type="entry name" value="Ntn_hydrolases_N"/>
</dbReference>
<dbReference type="Gene3D" id="3.60.20.10">
    <property type="entry name" value="Glutamine Phosphoribosylpyrophosphate, subunit 1, domain 1"/>
    <property type="match status" value="1"/>
</dbReference>
<dbReference type="Gene3D" id="3.40.50.620">
    <property type="entry name" value="HUPs"/>
    <property type="match status" value="1"/>
</dbReference>
<feature type="domain" description="Glutamine amidotransferase type-2" evidence="1">
    <location>
        <begin position="55"/>
        <end position="150"/>
    </location>
</feature>
<dbReference type="AlphaFoldDB" id="A0A0F9QHQ2"/>
<dbReference type="InterPro" id="IPR014729">
    <property type="entry name" value="Rossmann-like_a/b/a_fold"/>
</dbReference>
<dbReference type="SUPFAM" id="SSF52402">
    <property type="entry name" value="Adenine nucleotide alpha hydrolases-like"/>
    <property type="match status" value="1"/>
</dbReference>
<dbReference type="PANTHER" id="PTHR43284:SF1">
    <property type="entry name" value="ASPARAGINE SYNTHETASE"/>
    <property type="match status" value="1"/>
</dbReference>
<accession>A0A0F9QHQ2</accession>
<protein>
    <recommendedName>
        <fullName evidence="1">Glutamine amidotransferase type-2 domain-containing protein</fullName>
    </recommendedName>
</protein>
<dbReference type="SUPFAM" id="SSF56235">
    <property type="entry name" value="N-terminal nucleophile aminohydrolases (Ntn hydrolases)"/>
    <property type="match status" value="1"/>
</dbReference>
<evidence type="ECO:0000313" key="2">
    <source>
        <dbReference type="EMBL" id="KKN12676.1"/>
    </source>
</evidence>
<organism evidence="2">
    <name type="scientific">marine sediment metagenome</name>
    <dbReference type="NCBI Taxonomy" id="412755"/>
    <lineage>
        <taxon>unclassified sequences</taxon>
        <taxon>metagenomes</taxon>
        <taxon>ecological metagenomes</taxon>
    </lineage>
</organism>